<dbReference type="Gramene" id="OB02G22820.1">
    <property type="protein sequence ID" value="OB02G22820.1"/>
    <property type="gene ID" value="OB02G22820"/>
</dbReference>
<evidence type="ECO:0000313" key="2">
    <source>
        <dbReference type="Proteomes" id="UP000006038"/>
    </source>
</evidence>
<sequence length="68" mass="8082">MPNPPYSPSTLVHACVTVNRNCSSLWFSLLGFYKYDQYKFICRAILPSFKRYQEVSFFLCKIWYLLVS</sequence>
<protein>
    <submittedName>
        <fullName evidence="1">Uncharacterized protein</fullName>
    </submittedName>
</protein>
<proteinExistence type="predicted"/>
<reference evidence="1" key="1">
    <citation type="submission" date="2013-04" db="UniProtKB">
        <authorList>
            <consortium name="EnsemblPlants"/>
        </authorList>
    </citation>
    <scope>IDENTIFICATION</scope>
</reference>
<keyword evidence="2" id="KW-1185">Reference proteome</keyword>
<dbReference type="Proteomes" id="UP000006038">
    <property type="component" value="Unassembled WGS sequence"/>
</dbReference>
<dbReference type="HOGENOM" id="CLU_2798007_0_0_1"/>
<evidence type="ECO:0000313" key="1">
    <source>
        <dbReference type="EnsemblPlants" id="OB02G22820.1"/>
    </source>
</evidence>
<accession>J3LCB5</accession>
<dbReference type="AlphaFoldDB" id="J3LCB5"/>
<organism evidence="1">
    <name type="scientific">Oryza brachyantha</name>
    <name type="common">malo sina</name>
    <dbReference type="NCBI Taxonomy" id="4533"/>
    <lineage>
        <taxon>Eukaryota</taxon>
        <taxon>Viridiplantae</taxon>
        <taxon>Streptophyta</taxon>
        <taxon>Embryophyta</taxon>
        <taxon>Tracheophyta</taxon>
        <taxon>Spermatophyta</taxon>
        <taxon>Magnoliopsida</taxon>
        <taxon>Liliopsida</taxon>
        <taxon>Poales</taxon>
        <taxon>Poaceae</taxon>
        <taxon>BOP clade</taxon>
        <taxon>Oryzoideae</taxon>
        <taxon>Oryzeae</taxon>
        <taxon>Oryzinae</taxon>
        <taxon>Oryza</taxon>
    </lineage>
</organism>
<dbReference type="EnsemblPlants" id="OB02G22820.1">
    <property type="protein sequence ID" value="OB02G22820.1"/>
    <property type="gene ID" value="OB02G22820"/>
</dbReference>
<name>J3LCB5_ORYBR</name>